<proteinExistence type="predicted"/>
<name>A0ABR6BFH4_9PSEU</name>
<reference evidence="2 3" key="1">
    <citation type="submission" date="2020-08" db="EMBL/GenBank/DDBJ databases">
        <title>Genomic Encyclopedia of Archaeal and Bacterial Type Strains, Phase II (KMG-II): from individual species to whole genera.</title>
        <authorList>
            <person name="Goeker M."/>
        </authorList>
    </citation>
    <scope>NUCLEOTIDE SEQUENCE [LARGE SCALE GENOMIC DNA]</scope>
    <source>
        <strain evidence="2 3">DSM 43850</strain>
    </source>
</reference>
<protein>
    <submittedName>
        <fullName evidence="2">Uncharacterized protein</fullName>
    </submittedName>
</protein>
<keyword evidence="1" id="KW-1133">Transmembrane helix</keyword>
<dbReference type="EMBL" id="JACJID010000002">
    <property type="protein sequence ID" value="MBA8925630.1"/>
    <property type="molecule type" value="Genomic_DNA"/>
</dbReference>
<dbReference type="RefSeq" id="WP_025360302.1">
    <property type="nucleotide sequence ID" value="NZ_BAAABQ010000059.1"/>
</dbReference>
<keyword evidence="1" id="KW-0472">Membrane</keyword>
<accession>A0ABR6BFH4</accession>
<evidence type="ECO:0000313" key="3">
    <source>
        <dbReference type="Proteomes" id="UP000517916"/>
    </source>
</evidence>
<feature type="transmembrane region" description="Helical" evidence="1">
    <location>
        <begin position="58"/>
        <end position="83"/>
    </location>
</feature>
<keyword evidence="3" id="KW-1185">Reference proteome</keyword>
<feature type="transmembrane region" description="Helical" evidence="1">
    <location>
        <begin position="29"/>
        <end position="52"/>
    </location>
</feature>
<sequence length="167" mass="17684">MTYIPQEPVPEYHWVSAHRARRIASGTTVTGVLLLLSSLVLGGAQAAVGFGLPAAHDVFGNFAVVLVLCASLMLLIMGGGLLAARNYARGEYLNLAGATVGLRALLVVWLGTIPVTALGLFLLRTVFATRPQYEFTASAGVFVALAVLPFVLGGIGYFVSRNLLRLR</sequence>
<keyword evidence="1" id="KW-0812">Transmembrane</keyword>
<evidence type="ECO:0000256" key="1">
    <source>
        <dbReference type="SAM" id="Phobius"/>
    </source>
</evidence>
<feature type="transmembrane region" description="Helical" evidence="1">
    <location>
        <begin position="104"/>
        <end position="123"/>
    </location>
</feature>
<evidence type="ECO:0000313" key="2">
    <source>
        <dbReference type="EMBL" id="MBA8925630.1"/>
    </source>
</evidence>
<dbReference type="Proteomes" id="UP000517916">
    <property type="component" value="Unassembled WGS sequence"/>
</dbReference>
<feature type="transmembrane region" description="Helical" evidence="1">
    <location>
        <begin position="135"/>
        <end position="159"/>
    </location>
</feature>
<gene>
    <name evidence="2" type="ORF">BC739_002829</name>
</gene>
<comment type="caution">
    <text evidence="2">The sequence shown here is derived from an EMBL/GenBank/DDBJ whole genome shotgun (WGS) entry which is preliminary data.</text>
</comment>
<organism evidence="2 3">
    <name type="scientific">Kutzneria viridogrisea</name>
    <dbReference type="NCBI Taxonomy" id="47990"/>
    <lineage>
        <taxon>Bacteria</taxon>
        <taxon>Bacillati</taxon>
        <taxon>Actinomycetota</taxon>
        <taxon>Actinomycetes</taxon>
        <taxon>Pseudonocardiales</taxon>
        <taxon>Pseudonocardiaceae</taxon>
        <taxon>Kutzneria</taxon>
    </lineage>
</organism>